<dbReference type="AlphaFoldDB" id="A0A1E7FUC2"/>
<protein>
    <submittedName>
        <fullName evidence="2">Uncharacterized protein</fullName>
    </submittedName>
</protein>
<sequence>MAGIMATRQDLPSGWTNDPSSRSVTGSSRPPLAGGSALSPHTVDGMAGFQTAAAGSRSRDASPPPNAGVISRPETQFNSFGGNGGGGNESFDSSLRRALSNESIGTSDYSSSSYSGSHHRQGSNDSSHLSSSFSQPSLNTNNSQHRVGGGGVGPVPSPSLQGQGQGLYHQSHQRSQSQPGPLRSLAGPENYYHEANYDAGFIPHRANVPPSSLENDYNLQQHQQQQQQQQHQQQDMRYNSHGGGHQQYQQAPRHGRSMSMQHSSYNGEGQDNMGYGGVSRRGSLGQQHDGQMQQHGGGYNARERVGNTNYHRQAPMHSSYGSGHNRHPGDTSNMSGGSDHGNATSLYGRHRLPHTDEDLSHPLAGENIEVPGEDHHYYNEVQGPLPPYQRSQSMGHGPTSYGSDSRHLPTVGSSIQTPKVVYNVKFKRTQRTFEVGPRLNRDLPVGTYIKVEADLLEAVLEAGWEKCPLQAGAGGGGDLKKIIRLATHDEVSLLRIQGLTFESSFGTYSAFTRLEFGCNNWIRARRQRVQLLLRGAGLIMDYGTPIIAPMSEYEGYEAQAHGAPDDGTGTD</sequence>
<keyword evidence="3" id="KW-1185">Reference proteome</keyword>
<dbReference type="EMBL" id="KV784353">
    <property type="protein sequence ID" value="OEU21761.1"/>
    <property type="molecule type" value="Genomic_DNA"/>
</dbReference>
<feature type="compositionally biased region" description="Low complexity" evidence="1">
    <location>
        <begin position="220"/>
        <end position="233"/>
    </location>
</feature>
<feature type="compositionally biased region" description="Polar residues" evidence="1">
    <location>
        <begin position="168"/>
        <end position="179"/>
    </location>
</feature>
<feature type="region of interest" description="Disordered" evidence="1">
    <location>
        <begin position="1"/>
        <end position="188"/>
    </location>
</feature>
<organism evidence="2 3">
    <name type="scientific">Fragilariopsis cylindrus CCMP1102</name>
    <dbReference type="NCBI Taxonomy" id="635003"/>
    <lineage>
        <taxon>Eukaryota</taxon>
        <taxon>Sar</taxon>
        <taxon>Stramenopiles</taxon>
        <taxon>Ochrophyta</taxon>
        <taxon>Bacillariophyta</taxon>
        <taxon>Bacillariophyceae</taxon>
        <taxon>Bacillariophycidae</taxon>
        <taxon>Bacillariales</taxon>
        <taxon>Bacillariaceae</taxon>
        <taxon>Fragilariopsis</taxon>
    </lineage>
</organism>
<feature type="region of interest" description="Disordered" evidence="1">
    <location>
        <begin position="202"/>
        <end position="344"/>
    </location>
</feature>
<feature type="compositionally biased region" description="Polar residues" evidence="1">
    <location>
        <begin position="209"/>
        <end position="219"/>
    </location>
</feature>
<accession>A0A1E7FUC2</accession>
<evidence type="ECO:0000313" key="2">
    <source>
        <dbReference type="EMBL" id="OEU21761.1"/>
    </source>
</evidence>
<proteinExistence type="predicted"/>
<feature type="compositionally biased region" description="Polar residues" evidence="1">
    <location>
        <begin position="330"/>
        <end position="344"/>
    </location>
</feature>
<evidence type="ECO:0000256" key="1">
    <source>
        <dbReference type="SAM" id="MobiDB-lite"/>
    </source>
</evidence>
<gene>
    <name evidence="2" type="ORF">FRACYDRAFT_258796</name>
</gene>
<feature type="compositionally biased region" description="Polar residues" evidence="1">
    <location>
        <begin position="258"/>
        <end position="269"/>
    </location>
</feature>
<feature type="region of interest" description="Disordered" evidence="1">
    <location>
        <begin position="390"/>
        <end position="412"/>
    </location>
</feature>
<feature type="compositionally biased region" description="Low complexity" evidence="1">
    <location>
        <begin position="123"/>
        <end position="137"/>
    </location>
</feature>
<dbReference type="OrthoDB" id="243127at2759"/>
<name>A0A1E7FUC2_9STRA</name>
<reference evidence="2 3" key="1">
    <citation type="submission" date="2016-09" db="EMBL/GenBank/DDBJ databases">
        <title>Extensive genetic diversity and differential bi-allelic expression allows diatom success in the polar Southern Ocean.</title>
        <authorList>
            <consortium name="DOE Joint Genome Institute"/>
            <person name="Mock T."/>
            <person name="Otillar R.P."/>
            <person name="Strauss J."/>
            <person name="Dupont C."/>
            <person name="Frickenhaus S."/>
            <person name="Maumus F."/>
            <person name="Mcmullan M."/>
            <person name="Sanges R."/>
            <person name="Schmutz J."/>
            <person name="Toseland A."/>
            <person name="Valas R."/>
            <person name="Veluchamy A."/>
            <person name="Ward B.J."/>
            <person name="Allen A."/>
            <person name="Barry K."/>
            <person name="Falciatore A."/>
            <person name="Ferrante M."/>
            <person name="Fortunato A.E."/>
            <person name="Gloeckner G."/>
            <person name="Gruber A."/>
            <person name="Hipkin R."/>
            <person name="Janech M."/>
            <person name="Kroth P."/>
            <person name="Leese F."/>
            <person name="Lindquist E."/>
            <person name="Lyon B.R."/>
            <person name="Martin J."/>
            <person name="Mayer C."/>
            <person name="Parker M."/>
            <person name="Quesneville H."/>
            <person name="Raymond J."/>
            <person name="Uhlig C."/>
            <person name="Valentin K.U."/>
            <person name="Worden A.Z."/>
            <person name="Armbrust E.V."/>
            <person name="Bowler C."/>
            <person name="Green B."/>
            <person name="Moulton V."/>
            <person name="Van Oosterhout C."/>
            <person name="Grigoriev I."/>
        </authorList>
    </citation>
    <scope>NUCLEOTIDE SEQUENCE [LARGE SCALE GENOMIC DNA]</scope>
    <source>
        <strain evidence="2 3">CCMP1102</strain>
    </source>
</reference>
<feature type="compositionally biased region" description="Polar residues" evidence="1">
    <location>
        <begin position="14"/>
        <end position="28"/>
    </location>
</feature>
<dbReference type="KEGG" id="fcy:FRACYDRAFT_258796"/>
<feature type="compositionally biased region" description="Low complexity" evidence="1">
    <location>
        <begin position="103"/>
        <end position="116"/>
    </location>
</feature>
<evidence type="ECO:0000313" key="3">
    <source>
        <dbReference type="Proteomes" id="UP000095751"/>
    </source>
</evidence>
<feature type="compositionally biased region" description="Low complexity" evidence="1">
    <location>
        <begin position="285"/>
        <end position="294"/>
    </location>
</feature>
<dbReference type="InParanoid" id="A0A1E7FUC2"/>
<dbReference type="Proteomes" id="UP000095751">
    <property type="component" value="Unassembled WGS sequence"/>
</dbReference>